<keyword evidence="2" id="KW-1185">Reference proteome</keyword>
<gene>
    <name evidence="1" type="ORF">AYBTSS11_LOCUS816</name>
</gene>
<sequence length="78" mass="8649">MGVECLLEGECILCASSEVEVCLSRGVHPCTIRLCHPHQSGKHKNDVIKNFKTEENINLHQPGIEPGSVPWQDVSELK</sequence>
<organism evidence="1 2">
    <name type="scientific">Sphenostylis stenocarpa</name>
    <dbReference type="NCBI Taxonomy" id="92480"/>
    <lineage>
        <taxon>Eukaryota</taxon>
        <taxon>Viridiplantae</taxon>
        <taxon>Streptophyta</taxon>
        <taxon>Embryophyta</taxon>
        <taxon>Tracheophyta</taxon>
        <taxon>Spermatophyta</taxon>
        <taxon>Magnoliopsida</taxon>
        <taxon>eudicotyledons</taxon>
        <taxon>Gunneridae</taxon>
        <taxon>Pentapetalae</taxon>
        <taxon>rosids</taxon>
        <taxon>fabids</taxon>
        <taxon>Fabales</taxon>
        <taxon>Fabaceae</taxon>
        <taxon>Papilionoideae</taxon>
        <taxon>50 kb inversion clade</taxon>
        <taxon>NPAAA clade</taxon>
        <taxon>indigoferoid/millettioid clade</taxon>
        <taxon>Phaseoleae</taxon>
        <taxon>Sphenostylis</taxon>
    </lineage>
</organism>
<proteinExistence type="predicted"/>
<dbReference type="EMBL" id="OY731398">
    <property type="protein sequence ID" value="CAJ1807924.1"/>
    <property type="molecule type" value="Genomic_DNA"/>
</dbReference>
<dbReference type="AlphaFoldDB" id="A0AA86RZW7"/>
<dbReference type="Gramene" id="rna-AYBTSS11_LOCUS816">
    <property type="protein sequence ID" value="CAJ1807924.1"/>
    <property type="gene ID" value="gene-AYBTSS11_LOCUS816"/>
</dbReference>
<accession>A0AA86RZW7</accession>
<reference evidence="1" key="1">
    <citation type="submission" date="2023-10" db="EMBL/GenBank/DDBJ databases">
        <authorList>
            <person name="Domelevo Entfellner J.-B."/>
        </authorList>
    </citation>
    <scope>NUCLEOTIDE SEQUENCE</scope>
</reference>
<protein>
    <submittedName>
        <fullName evidence="1">Uncharacterized protein</fullName>
    </submittedName>
</protein>
<dbReference type="Proteomes" id="UP001189624">
    <property type="component" value="Chromosome 1"/>
</dbReference>
<name>A0AA86RZW7_9FABA</name>
<evidence type="ECO:0000313" key="1">
    <source>
        <dbReference type="EMBL" id="CAJ1807924.1"/>
    </source>
</evidence>
<evidence type="ECO:0000313" key="2">
    <source>
        <dbReference type="Proteomes" id="UP001189624"/>
    </source>
</evidence>